<dbReference type="EC" id="1.1.1.100" evidence="3"/>
<evidence type="ECO:0000313" key="3">
    <source>
        <dbReference type="EMBL" id="VAX23734.1"/>
    </source>
</evidence>
<dbReference type="Gene3D" id="3.40.50.720">
    <property type="entry name" value="NAD(P)-binding Rossmann-like Domain"/>
    <property type="match status" value="1"/>
</dbReference>
<keyword evidence="2 3" id="KW-0560">Oxidoreductase</keyword>
<dbReference type="PANTHER" id="PTHR42760">
    <property type="entry name" value="SHORT-CHAIN DEHYDROGENASES/REDUCTASES FAMILY MEMBER"/>
    <property type="match status" value="1"/>
</dbReference>
<evidence type="ECO:0000256" key="1">
    <source>
        <dbReference type="ARBA" id="ARBA00006484"/>
    </source>
</evidence>
<dbReference type="PANTHER" id="PTHR42760:SF115">
    <property type="entry name" value="3-OXOACYL-[ACYL-CARRIER-PROTEIN] REDUCTASE FABG"/>
    <property type="match status" value="1"/>
</dbReference>
<dbReference type="SUPFAM" id="SSF51735">
    <property type="entry name" value="NAD(P)-binding Rossmann-fold domains"/>
    <property type="match status" value="1"/>
</dbReference>
<organism evidence="3">
    <name type="scientific">hydrothermal vent metagenome</name>
    <dbReference type="NCBI Taxonomy" id="652676"/>
    <lineage>
        <taxon>unclassified sequences</taxon>
        <taxon>metagenomes</taxon>
        <taxon>ecological metagenomes</taxon>
    </lineage>
</organism>
<proteinExistence type="inferred from homology"/>
<dbReference type="PRINTS" id="PR00081">
    <property type="entry name" value="GDHRDH"/>
</dbReference>
<protein>
    <submittedName>
        <fullName evidence="3">3-oxoacyl-[acyl-carrier protein] reductase</fullName>
        <ecNumber evidence="3">1.1.1.100</ecNumber>
    </submittedName>
</protein>
<sequence>MKSKFDLTGKTAVVTGASGKLGPIWIRSLLAYGASVFPLDLPGLEPSEDFIKLQNEFGEERLPALYGADSLDKDALEKALGKCLQVFGAPDILVNNAGIDQPPAKGKSFAIEDIPGEMFLPTLNVNVYGAFLVTQVFAKPMIEKGSGSVINIGSLYASVSPNEALYNHIEIDPPFIKPPAYGASKAALLNLTKYLAAHWGPKGVRVNALSPGGVLGGQDEEFKRKFNSRVPLGRMAKPGDLEGPLVFLASDASSYVTGINLPVEGGFLLW</sequence>
<dbReference type="GO" id="GO:0004316">
    <property type="term" value="F:3-oxoacyl-[acyl-carrier-protein] reductase (NADPH) activity"/>
    <property type="evidence" value="ECO:0007669"/>
    <property type="project" value="UniProtKB-EC"/>
</dbReference>
<reference evidence="3" key="1">
    <citation type="submission" date="2018-06" db="EMBL/GenBank/DDBJ databases">
        <authorList>
            <person name="Zhirakovskaya E."/>
        </authorList>
    </citation>
    <scope>NUCLEOTIDE SEQUENCE</scope>
</reference>
<gene>
    <name evidence="3" type="ORF">MNBD_NITROSPINAE02-1777</name>
</gene>
<accession>A0A3B1CIH2</accession>
<dbReference type="PRINTS" id="PR00080">
    <property type="entry name" value="SDRFAMILY"/>
</dbReference>
<comment type="similarity">
    <text evidence="1">Belongs to the short-chain dehydrogenases/reductases (SDR) family.</text>
</comment>
<dbReference type="Pfam" id="PF13561">
    <property type="entry name" value="adh_short_C2"/>
    <property type="match status" value="1"/>
</dbReference>
<dbReference type="AlphaFoldDB" id="A0A3B1CIH2"/>
<evidence type="ECO:0000256" key="2">
    <source>
        <dbReference type="ARBA" id="ARBA00023002"/>
    </source>
</evidence>
<dbReference type="InterPro" id="IPR002347">
    <property type="entry name" value="SDR_fam"/>
</dbReference>
<name>A0A3B1CIH2_9ZZZZ</name>
<dbReference type="Pfam" id="PF00106">
    <property type="entry name" value="adh_short"/>
    <property type="match status" value="1"/>
</dbReference>
<dbReference type="InterPro" id="IPR036291">
    <property type="entry name" value="NAD(P)-bd_dom_sf"/>
</dbReference>
<dbReference type="EMBL" id="UOGE01000089">
    <property type="protein sequence ID" value="VAX23734.1"/>
    <property type="molecule type" value="Genomic_DNA"/>
</dbReference>